<feature type="domain" description="HTH cro/C1-type" evidence="3">
    <location>
        <begin position="35"/>
        <end position="89"/>
    </location>
</feature>
<dbReference type="InterPro" id="IPR014710">
    <property type="entry name" value="RmlC-like_jellyroll"/>
</dbReference>
<feature type="region of interest" description="Disordered" evidence="2">
    <location>
        <begin position="9"/>
        <end position="29"/>
    </location>
</feature>
<dbReference type="GO" id="GO:0003677">
    <property type="term" value="F:DNA binding"/>
    <property type="evidence" value="ECO:0007669"/>
    <property type="project" value="UniProtKB-KW"/>
</dbReference>
<dbReference type="OrthoDB" id="9805356at2"/>
<dbReference type="InterPro" id="IPR050807">
    <property type="entry name" value="TransReg_Diox_bact_type"/>
</dbReference>
<dbReference type="Gene3D" id="2.60.120.10">
    <property type="entry name" value="Jelly Rolls"/>
    <property type="match status" value="1"/>
</dbReference>
<evidence type="ECO:0000313" key="5">
    <source>
        <dbReference type="Proteomes" id="UP000245461"/>
    </source>
</evidence>
<evidence type="ECO:0000313" key="4">
    <source>
        <dbReference type="EMBL" id="PWR25232.1"/>
    </source>
</evidence>
<dbReference type="EMBL" id="QGLE01000002">
    <property type="protein sequence ID" value="PWR25232.1"/>
    <property type="molecule type" value="Genomic_DNA"/>
</dbReference>
<organism evidence="4 5">
    <name type="scientific">Zavarzinia aquatilis</name>
    <dbReference type="NCBI Taxonomy" id="2211142"/>
    <lineage>
        <taxon>Bacteria</taxon>
        <taxon>Pseudomonadati</taxon>
        <taxon>Pseudomonadota</taxon>
        <taxon>Alphaproteobacteria</taxon>
        <taxon>Rhodospirillales</taxon>
        <taxon>Zavarziniaceae</taxon>
        <taxon>Zavarzinia</taxon>
    </lineage>
</organism>
<dbReference type="AlphaFoldDB" id="A0A317EF46"/>
<dbReference type="CDD" id="cd02209">
    <property type="entry name" value="cupin_XRE_C"/>
    <property type="match status" value="1"/>
</dbReference>
<dbReference type="GO" id="GO:0005829">
    <property type="term" value="C:cytosol"/>
    <property type="evidence" value="ECO:0007669"/>
    <property type="project" value="TreeGrafter"/>
</dbReference>
<proteinExistence type="predicted"/>
<evidence type="ECO:0000256" key="2">
    <source>
        <dbReference type="SAM" id="MobiDB-lite"/>
    </source>
</evidence>
<comment type="caution">
    <text evidence="4">The sequence shown here is derived from an EMBL/GenBank/DDBJ whole genome shotgun (WGS) entry which is preliminary data.</text>
</comment>
<sequence length="212" mass="23249">MIFLVSLQKTRDEAPMDQNAPSGDGIAGNGIGQKLRLRRKMRGLSLSDVATRASVSIGLLSQIERGLTMPSVKSMGAICAALDMPVSWLFATEPHENAADSDIVVRHPYRRRLDLGSHGMIKELLTPDACPDIQMMRFVIQPEGHSGEPYRNQQGGKCGIVLRGCLGLEIDGRVLRIEAQDSFAFPATSLIRFWANDGEECEVLWIVAPAVY</sequence>
<dbReference type="Gene3D" id="1.10.260.40">
    <property type="entry name" value="lambda repressor-like DNA-binding domains"/>
    <property type="match status" value="1"/>
</dbReference>
<dbReference type="CDD" id="cd00093">
    <property type="entry name" value="HTH_XRE"/>
    <property type="match status" value="1"/>
</dbReference>
<evidence type="ECO:0000259" key="3">
    <source>
        <dbReference type="PROSITE" id="PS50943"/>
    </source>
</evidence>
<dbReference type="GO" id="GO:0003700">
    <property type="term" value="F:DNA-binding transcription factor activity"/>
    <property type="evidence" value="ECO:0007669"/>
    <property type="project" value="TreeGrafter"/>
</dbReference>
<dbReference type="PANTHER" id="PTHR46797:SF2">
    <property type="entry name" value="TRANSCRIPTIONAL REGULATOR"/>
    <property type="match status" value="1"/>
</dbReference>
<dbReference type="PROSITE" id="PS50943">
    <property type="entry name" value="HTH_CROC1"/>
    <property type="match status" value="1"/>
</dbReference>
<reference evidence="4 5" key="1">
    <citation type="submission" date="2018-05" db="EMBL/GenBank/DDBJ databases">
        <title>Zavarzinia sp. HR-AS.</title>
        <authorList>
            <person name="Lee Y."/>
            <person name="Jeon C.O."/>
        </authorList>
    </citation>
    <scope>NUCLEOTIDE SEQUENCE [LARGE SCALE GENOMIC DNA]</scope>
    <source>
        <strain evidence="4 5">HR-AS</strain>
    </source>
</reference>
<dbReference type="InterPro" id="IPR011051">
    <property type="entry name" value="RmlC_Cupin_sf"/>
</dbReference>
<dbReference type="InterPro" id="IPR010982">
    <property type="entry name" value="Lambda_DNA-bd_dom_sf"/>
</dbReference>
<dbReference type="InterPro" id="IPR013096">
    <property type="entry name" value="Cupin_2"/>
</dbReference>
<gene>
    <name evidence="4" type="ORF">DKG74_05580</name>
</gene>
<dbReference type="Pfam" id="PF01381">
    <property type="entry name" value="HTH_3"/>
    <property type="match status" value="1"/>
</dbReference>
<keyword evidence="1" id="KW-0238">DNA-binding</keyword>
<dbReference type="PANTHER" id="PTHR46797">
    <property type="entry name" value="HTH-TYPE TRANSCRIPTIONAL REGULATOR"/>
    <property type="match status" value="1"/>
</dbReference>
<dbReference type="SUPFAM" id="SSF47413">
    <property type="entry name" value="lambda repressor-like DNA-binding domains"/>
    <property type="match status" value="1"/>
</dbReference>
<evidence type="ECO:0000256" key="1">
    <source>
        <dbReference type="ARBA" id="ARBA00023125"/>
    </source>
</evidence>
<dbReference type="Proteomes" id="UP000245461">
    <property type="component" value="Unassembled WGS sequence"/>
</dbReference>
<dbReference type="Pfam" id="PF07883">
    <property type="entry name" value="Cupin_2"/>
    <property type="match status" value="1"/>
</dbReference>
<accession>A0A317EF46</accession>
<protein>
    <submittedName>
        <fullName evidence="4">XRE family transcriptional regulator</fullName>
    </submittedName>
</protein>
<dbReference type="InterPro" id="IPR001387">
    <property type="entry name" value="Cro/C1-type_HTH"/>
</dbReference>
<dbReference type="SMART" id="SM00530">
    <property type="entry name" value="HTH_XRE"/>
    <property type="match status" value="1"/>
</dbReference>
<dbReference type="SUPFAM" id="SSF51182">
    <property type="entry name" value="RmlC-like cupins"/>
    <property type="match status" value="1"/>
</dbReference>
<name>A0A317EF46_9PROT</name>
<keyword evidence="5" id="KW-1185">Reference proteome</keyword>